<dbReference type="Gene3D" id="2.60.120.650">
    <property type="entry name" value="Cupin"/>
    <property type="match status" value="1"/>
</dbReference>
<dbReference type="PANTHER" id="PTHR12549">
    <property type="entry name" value="JMJC DOMAIN-CONTAINING HISTONE DEMETHYLATION PROTEIN"/>
    <property type="match status" value="1"/>
</dbReference>
<keyword evidence="5" id="KW-0408">Iron</keyword>
<feature type="non-terminal residue" evidence="11">
    <location>
        <position position="1"/>
    </location>
</feature>
<dbReference type="GO" id="GO:0000785">
    <property type="term" value="C:chromatin"/>
    <property type="evidence" value="ECO:0007669"/>
    <property type="project" value="TreeGrafter"/>
</dbReference>
<evidence type="ECO:0000313" key="11">
    <source>
        <dbReference type="EMBL" id="KAJ6648739.1"/>
    </source>
</evidence>
<gene>
    <name evidence="11" type="primary">Kdm3b</name>
    <name evidence="11" type="ORF">Bhyg_03970</name>
</gene>
<dbReference type="AlphaFoldDB" id="A0A9Q0NFS8"/>
<dbReference type="OrthoDB" id="1667110at2759"/>
<reference evidence="11" key="1">
    <citation type="submission" date="2022-07" db="EMBL/GenBank/DDBJ databases">
        <authorList>
            <person name="Trinca V."/>
            <person name="Uliana J.V.C."/>
            <person name="Torres T.T."/>
            <person name="Ward R.J."/>
            <person name="Monesi N."/>
        </authorList>
    </citation>
    <scope>NUCLEOTIDE SEQUENCE</scope>
    <source>
        <strain evidence="11">HSMRA1968</strain>
        <tissue evidence="11">Whole embryos</tissue>
    </source>
</reference>
<feature type="compositionally biased region" description="Acidic residues" evidence="9">
    <location>
        <begin position="604"/>
        <end position="613"/>
    </location>
</feature>
<dbReference type="Proteomes" id="UP001151699">
    <property type="component" value="Chromosome A"/>
</dbReference>
<accession>A0A9Q0NFS8</accession>
<evidence type="ECO:0000256" key="6">
    <source>
        <dbReference type="ARBA" id="ARBA00023242"/>
    </source>
</evidence>
<organism evidence="11 12">
    <name type="scientific">Pseudolycoriella hygida</name>
    <dbReference type="NCBI Taxonomy" id="35572"/>
    <lineage>
        <taxon>Eukaryota</taxon>
        <taxon>Metazoa</taxon>
        <taxon>Ecdysozoa</taxon>
        <taxon>Arthropoda</taxon>
        <taxon>Hexapoda</taxon>
        <taxon>Insecta</taxon>
        <taxon>Pterygota</taxon>
        <taxon>Neoptera</taxon>
        <taxon>Endopterygota</taxon>
        <taxon>Diptera</taxon>
        <taxon>Nematocera</taxon>
        <taxon>Sciaroidea</taxon>
        <taxon>Sciaridae</taxon>
        <taxon>Pseudolycoriella</taxon>
    </lineage>
</organism>
<comment type="cofactor">
    <cofactor evidence="1">
        <name>Fe(2+)</name>
        <dbReference type="ChEBI" id="CHEBI:29033"/>
    </cofactor>
</comment>
<feature type="compositionally biased region" description="Basic and acidic residues" evidence="9">
    <location>
        <begin position="614"/>
        <end position="623"/>
    </location>
</feature>
<evidence type="ECO:0000313" key="12">
    <source>
        <dbReference type="Proteomes" id="UP001151699"/>
    </source>
</evidence>
<feature type="region of interest" description="Disordered" evidence="9">
    <location>
        <begin position="1"/>
        <end position="137"/>
    </location>
</feature>
<dbReference type="GO" id="GO:0140683">
    <property type="term" value="F:histone H3K9me/H3K9me2 demethylase activity"/>
    <property type="evidence" value="ECO:0007669"/>
    <property type="project" value="UniProtKB-EC"/>
</dbReference>
<feature type="compositionally biased region" description="Basic residues" evidence="9">
    <location>
        <begin position="205"/>
        <end position="220"/>
    </location>
</feature>
<dbReference type="GO" id="GO:0006357">
    <property type="term" value="P:regulation of transcription by RNA polymerase II"/>
    <property type="evidence" value="ECO:0007669"/>
    <property type="project" value="TreeGrafter"/>
</dbReference>
<dbReference type="InterPro" id="IPR045109">
    <property type="entry name" value="LSDs-like"/>
</dbReference>
<sequence length="1148" mass="128418">SEASGSDVPPSQSPNSIFSGSSQSLRTNSADGGVRPSSANSSPSPSPGSAQSAPATPAKQFLSEQPEKSSSPALGAPRHLKKAWLQRHTGEDSEDTTGVTASGSCVKLSIRLSPTPTTESSTSSSTTASNSATASPPLAHTFVSIGTMAVNSISASHITAKASALPINKTQPPMKKPTVNNNGNNSDSENRGEDSSSDEQDRGKAPKRKISKGRRRKTSVRKPLEDKKKKVQKYFETGASNSGKDKDSTRKRGRRPKGLKDEPLRKKRGGNPAKDPFRKPPVAQLKKTGESWLQDGPCFEVAPKLGKCRECRWTPNQRSKNTPNIFCRFYAFRRLRYTKNGLIATAGFSDPNKDPLEDDLKLWMPDDENPVKDLDLRMARYLLAQVGDQFCDLYQQEKDAMSHHMSDDKVIAWKRVVQGVREMCDVCETTLFNYHWACGKCGFVVCLDCYKGRKIGDMKKWGDNKNNDRDEYSWLHCTNRAPHEQERLMLTQIVAGDSLYSLGRKVHEARALWGIPQYCDCPMSKEQSSKATNGACKELIQSLLRGEPVRDANENGIKEEAPIANGIKVDKEDDKSALSWLADVALSEGKKNGGKDETSKNNGENEEDDDDDDEHRSTLRELLIRPSGNTKPNGSSSPVPVVKPPKKNACDVVAQLFSPAKPFWQLDEEEIQNIGRKFSYVNGRKSVRFMPSRVMLMTQSKALYPGVPHTWLCDGKLLRLLDPMNPGNYKIFTEQWKRGQPVIVSDVLKNLDKDLWRPESFSRDFGEDKNDLINCLNGNIVPNQPMKRFWDGFDNVNKRLKDEKGMPMLLKLKDWPPGEDFAEILPTRFFDLMRNLPLANYTQRSGRMNLASRLPDCFVKPDLGPKMYNAYGSALHPANGTTNLHLDISDAVNVMVYVGIPQDGCTDDAHVKEAYRAIDEAGCDILTRRRVREKQELPGALWHIYAPRDADKIRDLLNKVAIERGDKLIPKHDPIHDQSWYLDGPLRERLYRDYAVEGYPIAQCLGDAVFIPAGAPHQVRNLHNCIKVAEDFVSPENITHCFNLTQEFRELSDSHSNHEDKLQIKNIIYHTVKDAVACLSHLLGQRVGESQGIESNVDTQKEIKEENTENVTYLNADRDIGISSTTRRRRVYKLSLSLNKKLGPVPQH</sequence>
<evidence type="ECO:0000256" key="2">
    <source>
        <dbReference type="ARBA" id="ARBA00004123"/>
    </source>
</evidence>
<feature type="compositionally biased region" description="Low complexity" evidence="9">
    <location>
        <begin position="36"/>
        <end position="58"/>
    </location>
</feature>
<feature type="compositionally biased region" description="Basic and acidic residues" evidence="9">
    <location>
        <begin position="589"/>
        <end position="599"/>
    </location>
</feature>
<comment type="caution">
    <text evidence="11">The sequence shown here is derived from an EMBL/GenBank/DDBJ whole genome shotgun (WGS) entry which is preliminary data.</text>
</comment>
<dbReference type="FunFam" id="2.60.120.650:FF:000004">
    <property type="entry name" value="Putative lysine-specific demethylase 3B"/>
    <property type="match status" value="1"/>
</dbReference>
<dbReference type="GO" id="GO:0000118">
    <property type="term" value="C:histone deacetylase complex"/>
    <property type="evidence" value="ECO:0007669"/>
    <property type="project" value="TreeGrafter"/>
</dbReference>
<dbReference type="GO" id="GO:0046872">
    <property type="term" value="F:metal ion binding"/>
    <property type="evidence" value="ECO:0007669"/>
    <property type="project" value="UniProtKB-KW"/>
</dbReference>
<dbReference type="GO" id="GO:0003712">
    <property type="term" value="F:transcription coregulator activity"/>
    <property type="evidence" value="ECO:0007669"/>
    <property type="project" value="TreeGrafter"/>
</dbReference>
<feature type="region of interest" description="Disordered" evidence="9">
    <location>
        <begin position="164"/>
        <end position="281"/>
    </location>
</feature>
<comment type="subcellular location">
    <subcellularLocation>
        <location evidence="2">Nucleus</location>
    </subcellularLocation>
</comment>
<dbReference type="PROSITE" id="PS51184">
    <property type="entry name" value="JMJC"/>
    <property type="match status" value="1"/>
</dbReference>
<evidence type="ECO:0000256" key="8">
    <source>
        <dbReference type="ARBA" id="ARBA00047648"/>
    </source>
</evidence>
<keyword evidence="4" id="KW-0560">Oxidoreductase</keyword>
<evidence type="ECO:0000256" key="7">
    <source>
        <dbReference type="ARBA" id="ARBA00038951"/>
    </source>
</evidence>
<evidence type="ECO:0000256" key="3">
    <source>
        <dbReference type="ARBA" id="ARBA00022723"/>
    </source>
</evidence>
<feature type="compositionally biased region" description="Basic and acidic residues" evidence="9">
    <location>
        <begin position="188"/>
        <end position="204"/>
    </location>
</feature>
<dbReference type="InterPro" id="IPR003347">
    <property type="entry name" value="JmjC_dom"/>
</dbReference>
<comment type="catalytic activity">
    <reaction evidence="8">
        <text>N(6),N(6)-dimethyl-L-lysyl(9)-[histone H3] + 2 2-oxoglutarate + 2 O2 = L-lysyl(9)-[histone H3] + 2 formaldehyde + 2 succinate + 2 CO2</text>
        <dbReference type="Rhea" id="RHEA:60188"/>
        <dbReference type="Rhea" id="RHEA-COMP:15541"/>
        <dbReference type="Rhea" id="RHEA-COMP:15546"/>
        <dbReference type="ChEBI" id="CHEBI:15379"/>
        <dbReference type="ChEBI" id="CHEBI:16526"/>
        <dbReference type="ChEBI" id="CHEBI:16810"/>
        <dbReference type="ChEBI" id="CHEBI:16842"/>
        <dbReference type="ChEBI" id="CHEBI:29969"/>
        <dbReference type="ChEBI" id="CHEBI:30031"/>
        <dbReference type="ChEBI" id="CHEBI:61976"/>
        <dbReference type="EC" id="1.14.11.65"/>
    </reaction>
</comment>
<proteinExistence type="predicted"/>
<evidence type="ECO:0000259" key="10">
    <source>
        <dbReference type="PROSITE" id="PS51184"/>
    </source>
</evidence>
<dbReference type="SMART" id="SM00558">
    <property type="entry name" value="JmjC"/>
    <property type="match status" value="1"/>
</dbReference>
<dbReference type="PANTHER" id="PTHR12549:SF38">
    <property type="entry name" value="JMJC DOMAIN-CONTAINING HISTONE DEMETHYLASE 2, ISOFORM A"/>
    <property type="match status" value="1"/>
</dbReference>
<feature type="region of interest" description="Disordered" evidence="9">
    <location>
        <begin position="589"/>
        <end position="645"/>
    </location>
</feature>
<name>A0A9Q0NFS8_9DIPT</name>
<dbReference type="GO" id="GO:0031490">
    <property type="term" value="F:chromatin DNA binding"/>
    <property type="evidence" value="ECO:0007669"/>
    <property type="project" value="TreeGrafter"/>
</dbReference>
<keyword evidence="6" id="KW-0539">Nucleus</keyword>
<keyword evidence="12" id="KW-1185">Reference proteome</keyword>
<dbReference type="EMBL" id="WJQU01000001">
    <property type="protein sequence ID" value="KAJ6648739.1"/>
    <property type="molecule type" value="Genomic_DNA"/>
</dbReference>
<feature type="domain" description="JmjC" evidence="10">
    <location>
        <begin position="825"/>
        <end position="1049"/>
    </location>
</feature>
<evidence type="ECO:0000256" key="9">
    <source>
        <dbReference type="SAM" id="MobiDB-lite"/>
    </source>
</evidence>
<dbReference type="SUPFAM" id="SSF51197">
    <property type="entry name" value="Clavaminate synthase-like"/>
    <property type="match status" value="1"/>
</dbReference>
<keyword evidence="3" id="KW-0479">Metal-binding</keyword>
<evidence type="ECO:0000256" key="5">
    <source>
        <dbReference type="ARBA" id="ARBA00023004"/>
    </source>
</evidence>
<protein>
    <recommendedName>
        <fullName evidence="7">[histone H3]-dimethyl-L-lysine(9) demethylase</fullName>
        <ecNumber evidence="7">1.14.11.65</ecNumber>
    </recommendedName>
</protein>
<evidence type="ECO:0000256" key="4">
    <source>
        <dbReference type="ARBA" id="ARBA00023002"/>
    </source>
</evidence>
<evidence type="ECO:0000256" key="1">
    <source>
        <dbReference type="ARBA" id="ARBA00001954"/>
    </source>
</evidence>
<feature type="compositionally biased region" description="Low complexity" evidence="9">
    <location>
        <begin position="113"/>
        <end position="137"/>
    </location>
</feature>
<feature type="compositionally biased region" description="Polar residues" evidence="9">
    <location>
        <begin position="1"/>
        <end position="30"/>
    </location>
</feature>
<dbReference type="Pfam" id="PF02373">
    <property type="entry name" value="JmjC"/>
    <property type="match status" value="1"/>
</dbReference>
<dbReference type="EC" id="1.14.11.65" evidence="7"/>